<sequence>MCLANAQGGKIFIGIEDKDKTPPADQALNDELVNNTITRLRTLCFNVGLTCSTIETHKSGGQFFSIEVHATSKSLATTSDGKIFIRVGDQCQPARNEDIQRLVGEKNAFNWELHPTQFLVAEIPAHNLEWFSREIKSSKRVIHNIKDLSNIEIAEHYHLVDKNRLTNLGILWLGTPYQRSRLTYPLTIQYIVYDETENKVRKLDWHDQRLNPKDVLLDIEQKAIELTYFDEIPQGLFRKQIRHYDEKLIRELLINAIAHKDFTISGDIFIKVFKDRLEITNPGGLPLGINKSNILHSTNRRNPYLIRILHDLELMEGEGTGYNLMYEIASRDGKAFPLPETDFNTTRVIQSSEIQNEESIQLIEYIAGHFELSQKEFIVLGIVIRNGKISSVHLTEELQLSEEERIRSYVSKLVDHSILISRGVKKGREYLINPKLIADSKINIKPTLKIIEQPRLIALIEETLKLHSILSIQELFARLVDVPIEDIRKAVYKMIKHGTIAQEGGKKNRKYKMAKKK</sequence>
<dbReference type="InterPro" id="IPR038475">
    <property type="entry name" value="RecG_C_sf"/>
</dbReference>
<dbReference type="InterPro" id="IPR007421">
    <property type="entry name" value="Schlafen_AlbA_2_dom"/>
</dbReference>
<dbReference type="Gene3D" id="3.30.565.60">
    <property type="match status" value="1"/>
</dbReference>
<evidence type="ECO:0000313" key="2">
    <source>
        <dbReference type="EMBL" id="RZS72360.1"/>
    </source>
</evidence>
<keyword evidence="2" id="KW-0547">Nucleotide-binding</keyword>
<accession>A0A4Q7MYW3</accession>
<dbReference type="Proteomes" id="UP000293874">
    <property type="component" value="Unassembled WGS sequence"/>
</dbReference>
<dbReference type="EMBL" id="SGXA01000002">
    <property type="protein sequence ID" value="RZS72360.1"/>
    <property type="molecule type" value="Genomic_DNA"/>
</dbReference>
<reference evidence="2 3" key="1">
    <citation type="submission" date="2019-02" db="EMBL/GenBank/DDBJ databases">
        <title>Genomic Encyclopedia of Type Strains, Phase IV (KMG-IV): sequencing the most valuable type-strain genomes for metagenomic binning, comparative biology and taxonomic classification.</title>
        <authorList>
            <person name="Goeker M."/>
        </authorList>
    </citation>
    <scope>NUCLEOTIDE SEQUENCE [LARGE SCALE GENOMIC DNA]</scope>
    <source>
        <strain evidence="2 3">DSM 18116</strain>
    </source>
</reference>
<dbReference type="RefSeq" id="WP_207234296.1">
    <property type="nucleotide sequence ID" value="NZ_CP042431.1"/>
</dbReference>
<dbReference type="PANTHER" id="PTHR30595:SF6">
    <property type="entry name" value="SCHLAFEN ALBA-2 DOMAIN-CONTAINING PROTEIN"/>
    <property type="match status" value="1"/>
</dbReference>
<evidence type="ECO:0000259" key="1">
    <source>
        <dbReference type="Pfam" id="PF04326"/>
    </source>
</evidence>
<keyword evidence="3" id="KW-1185">Reference proteome</keyword>
<comment type="caution">
    <text evidence="2">The sequence shown here is derived from an EMBL/GenBank/DDBJ whole genome shotgun (WGS) entry which is preliminary data.</text>
</comment>
<protein>
    <submittedName>
        <fullName evidence="2">ATP-dependent DNA helicase RecG</fullName>
    </submittedName>
</protein>
<dbReference type="Pfam" id="PF13749">
    <property type="entry name" value="HATPase_c_4"/>
    <property type="match status" value="1"/>
</dbReference>
<proteinExistence type="predicted"/>
<dbReference type="Gene3D" id="3.30.950.30">
    <property type="entry name" value="Schlafen, AAA domain"/>
    <property type="match status" value="1"/>
</dbReference>
<keyword evidence="2" id="KW-0347">Helicase</keyword>
<keyword evidence="2" id="KW-0067">ATP-binding</keyword>
<keyword evidence="2" id="KW-0378">Hydrolase</keyword>
<dbReference type="InterPro" id="IPR038461">
    <property type="entry name" value="Schlafen_AlbA_2_dom_sf"/>
</dbReference>
<dbReference type="GO" id="GO:0004386">
    <property type="term" value="F:helicase activity"/>
    <property type="evidence" value="ECO:0007669"/>
    <property type="project" value="UniProtKB-KW"/>
</dbReference>
<evidence type="ECO:0000313" key="3">
    <source>
        <dbReference type="Proteomes" id="UP000293874"/>
    </source>
</evidence>
<feature type="domain" description="Schlafen AlbA-2" evidence="1">
    <location>
        <begin position="2"/>
        <end position="94"/>
    </location>
</feature>
<dbReference type="Pfam" id="PF04326">
    <property type="entry name" value="SLFN_AlbA_2"/>
    <property type="match status" value="1"/>
</dbReference>
<gene>
    <name evidence="2" type="ORF">EV199_4279</name>
</gene>
<name>A0A4Q7MYW3_9BACT</name>
<dbReference type="AlphaFoldDB" id="A0A4Q7MYW3"/>
<dbReference type="PANTHER" id="PTHR30595">
    <property type="entry name" value="GLPR-RELATED TRANSCRIPTIONAL REPRESSOR"/>
    <property type="match status" value="1"/>
</dbReference>
<organism evidence="2 3">
    <name type="scientific">Pseudobacter ginsenosidimutans</name>
    <dbReference type="NCBI Taxonomy" id="661488"/>
    <lineage>
        <taxon>Bacteria</taxon>
        <taxon>Pseudomonadati</taxon>
        <taxon>Bacteroidota</taxon>
        <taxon>Chitinophagia</taxon>
        <taxon>Chitinophagales</taxon>
        <taxon>Chitinophagaceae</taxon>
        <taxon>Pseudobacter</taxon>
    </lineage>
</organism>